<dbReference type="Proteomes" id="UP000612893">
    <property type="component" value="Unassembled WGS sequence"/>
</dbReference>
<sequence>MRSPRNRFAGRPRLRDVAERAGVAVSTASRALNRGSVSDSLRTRVLAAAGELGYRPHSQALSLRTGATKTVGFLVSDIANPILGRMVRGAASYVDAGGYGLLLAVSEGYVERERSLVRMMYERRVDGLILSCSDESDLRLAEIVRELEIPVVLLDRELPVAWAHRVLVDHRQGIVEAVDHLATLGHRRIGFVGGTLVIRPGRERHQAFKAATVLHGLWDEQLVQLGPLTPEFGRLGAATLLSAPDPPTALIATDNRQSTGVLLALVGSGLQMPDDISFVGCGDVEALALHNPPITILNRPVEELGAEAAKLLLASLATATTDPIDRPVTRVLGSHLLIRKSTDFPRRAMRTAGAIR</sequence>
<dbReference type="Pfam" id="PF13377">
    <property type="entry name" value="Peripla_BP_3"/>
    <property type="match status" value="1"/>
</dbReference>
<dbReference type="InterPro" id="IPR010982">
    <property type="entry name" value="Lambda_DNA-bd_dom_sf"/>
</dbReference>
<dbReference type="EMBL" id="JAEKNR010000139">
    <property type="protein sequence ID" value="MBJ7599092.1"/>
    <property type="molecule type" value="Genomic_DNA"/>
</dbReference>
<evidence type="ECO:0000256" key="3">
    <source>
        <dbReference type="ARBA" id="ARBA00023163"/>
    </source>
</evidence>
<dbReference type="InterPro" id="IPR000843">
    <property type="entry name" value="HTH_LacI"/>
</dbReference>
<dbReference type="InterPro" id="IPR046335">
    <property type="entry name" value="LacI/GalR-like_sensor"/>
</dbReference>
<dbReference type="SUPFAM" id="SSF47413">
    <property type="entry name" value="lambda repressor-like DNA-binding domains"/>
    <property type="match status" value="1"/>
</dbReference>
<feature type="domain" description="HTH lacI-type" evidence="4">
    <location>
        <begin position="12"/>
        <end position="65"/>
    </location>
</feature>
<dbReference type="GO" id="GO:0003700">
    <property type="term" value="F:DNA-binding transcription factor activity"/>
    <property type="evidence" value="ECO:0007669"/>
    <property type="project" value="TreeGrafter"/>
</dbReference>
<keyword evidence="3" id="KW-0804">Transcription</keyword>
<dbReference type="Pfam" id="PF00356">
    <property type="entry name" value="LacI"/>
    <property type="match status" value="1"/>
</dbReference>
<dbReference type="PANTHER" id="PTHR30146:SF138">
    <property type="entry name" value="TRANSCRIPTIONAL REGULATORY PROTEIN"/>
    <property type="match status" value="1"/>
</dbReference>
<organism evidence="5 6">
    <name type="scientific">Candidatus Nephthysia bennettiae</name>
    <dbReference type="NCBI Taxonomy" id="3127016"/>
    <lineage>
        <taxon>Bacteria</taxon>
        <taxon>Bacillati</taxon>
        <taxon>Candidatus Dormiibacterota</taxon>
        <taxon>Candidatus Dormibacteria</taxon>
        <taxon>Candidatus Dormibacterales</taxon>
        <taxon>Candidatus Dormibacteraceae</taxon>
        <taxon>Candidatus Nephthysia</taxon>
    </lineage>
</organism>
<comment type="caution">
    <text evidence="5">The sequence shown here is derived from an EMBL/GenBank/DDBJ whole genome shotgun (WGS) entry which is preliminary data.</text>
</comment>
<proteinExistence type="predicted"/>
<protein>
    <submittedName>
        <fullName evidence="5">LacI family DNA-binding transcriptional regulator</fullName>
    </submittedName>
</protein>
<evidence type="ECO:0000259" key="4">
    <source>
        <dbReference type="PROSITE" id="PS50932"/>
    </source>
</evidence>
<dbReference type="SMART" id="SM00354">
    <property type="entry name" value="HTH_LACI"/>
    <property type="match status" value="1"/>
</dbReference>
<keyword evidence="6" id="KW-1185">Reference proteome</keyword>
<dbReference type="AlphaFoldDB" id="A0A934NE35"/>
<dbReference type="Gene3D" id="3.40.50.2300">
    <property type="match status" value="2"/>
</dbReference>
<keyword evidence="2 5" id="KW-0238">DNA-binding</keyword>
<keyword evidence="1" id="KW-0805">Transcription regulation</keyword>
<dbReference type="InterPro" id="IPR028082">
    <property type="entry name" value="Peripla_BP_I"/>
</dbReference>
<reference evidence="5" key="1">
    <citation type="submission" date="2020-10" db="EMBL/GenBank/DDBJ databases">
        <title>Ca. Dormibacterota MAGs.</title>
        <authorList>
            <person name="Montgomery K."/>
        </authorList>
    </citation>
    <scope>NUCLEOTIDE SEQUENCE [LARGE SCALE GENOMIC DNA]</scope>
    <source>
        <strain evidence="5">SC8812_S17_10</strain>
    </source>
</reference>
<evidence type="ECO:0000313" key="6">
    <source>
        <dbReference type="Proteomes" id="UP000612893"/>
    </source>
</evidence>
<dbReference type="PANTHER" id="PTHR30146">
    <property type="entry name" value="LACI-RELATED TRANSCRIPTIONAL REPRESSOR"/>
    <property type="match status" value="1"/>
</dbReference>
<dbReference type="GO" id="GO:0000976">
    <property type="term" value="F:transcription cis-regulatory region binding"/>
    <property type="evidence" value="ECO:0007669"/>
    <property type="project" value="TreeGrafter"/>
</dbReference>
<accession>A0A934NE35</accession>
<dbReference type="SUPFAM" id="SSF53822">
    <property type="entry name" value="Periplasmic binding protein-like I"/>
    <property type="match status" value="1"/>
</dbReference>
<dbReference type="Gene3D" id="1.10.260.40">
    <property type="entry name" value="lambda repressor-like DNA-binding domains"/>
    <property type="match status" value="1"/>
</dbReference>
<dbReference type="CDD" id="cd01392">
    <property type="entry name" value="HTH_LacI"/>
    <property type="match status" value="1"/>
</dbReference>
<name>A0A934NE35_9BACT</name>
<evidence type="ECO:0000256" key="2">
    <source>
        <dbReference type="ARBA" id="ARBA00023125"/>
    </source>
</evidence>
<dbReference type="PROSITE" id="PS50932">
    <property type="entry name" value="HTH_LACI_2"/>
    <property type="match status" value="1"/>
</dbReference>
<evidence type="ECO:0000313" key="5">
    <source>
        <dbReference type="EMBL" id="MBJ7599092.1"/>
    </source>
</evidence>
<dbReference type="RefSeq" id="WP_338202488.1">
    <property type="nucleotide sequence ID" value="NZ_JAEKNR010000139.1"/>
</dbReference>
<gene>
    <name evidence="5" type="ORF">JF922_13560</name>
</gene>
<evidence type="ECO:0000256" key="1">
    <source>
        <dbReference type="ARBA" id="ARBA00023015"/>
    </source>
</evidence>